<dbReference type="Gene3D" id="3.40.190.290">
    <property type="match status" value="1"/>
</dbReference>
<reference evidence="6 7" key="1">
    <citation type="submission" date="2018-03" db="EMBL/GenBank/DDBJ databases">
        <title>Genome sequencing of Ottowia sp.</title>
        <authorList>
            <person name="Kim S.-J."/>
            <person name="Heo J."/>
            <person name="Kwon S.-W."/>
        </authorList>
    </citation>
    <scope>NUCLEOTIDE SEQUENCE [LARGE SCALE GENOMIC DNA]</scope>
    <source>
        <strain evidence="6 7">KADR8-3</strain>
    </source>
</reference>
<dbReference type="InterPro" id="IPR036388">
    <property type="entry name" value="WH-like_DNA-bd_sf"/>
</dbReference>
<dbReference type="InterPro" id="IPR036390">
    <property type="entry name" value="WH_DNA-bd_sf"/>
</dbReference>
<accession>A0A2S0MHU6</accession>
<evidence type="ECO:0000256" key="4">
    <source>
        <dbReference type="ARBA" id="ARBA00023163"/>
    </source>
</evidence>
<dbReference type="GO" id="GO:0003700">
    <property type="term" value="F:DNA-binding transcription factor activity"/>
    <property type="evidence" value="ECO:0007669"/>
    <property type="project" value="InterPro"/>
</dbReference>
<dbReference type="RefSeq" id="WP_106704012.1">
    <property type="nucleotide sequence ID" value="NZ_CP027666.1"/>
</dbReference>
<dbReference type="KEGG" id="otk:C6570_15465"/>
<dbReference type="Pfam" id="PF03466">
    <property type="entry name" value="LysR_substrate"/>
    <property type="match status" value="1"/>
</dbReference>
<dbReference type="PANTHER" id="PTHR30126">
    <property type="entry name" value="HTH-TYPE TRANSCRIPTIONAL REGULATOR"/>
    <property type="match status" value="1"/>
</dbReference>
<keyword evidence="3" id="KW-0238">DNA-binding</keyword>
<evidence type="ECO:0000259" key="5">
    <source>
        <dbReference type="PROSITE" id="PS50931"/>
    </source>
</evidence>
<keyword evidence="4" id="KW-0804">Transcription</keyword>
<evidence type="ECO:0000313" key="6">
    <source>
        <dbReference type="EMBL" id="AVO35464.1"/>
    </source>
</evidence>
<protein>
    <submittedName>
        <fullName evidence="6">LysR family transcriptional regulator</fullName>
    </submittedName>
</protein>
<dbReference type="SUPFAM" id="SSF46785">
    <property type="entry name" value="Winged helix' DNA-binding domain"/>
    <property type="match status" value="1"/>
</dbReference>
<proteinExistence type="inferred from homology"/>
<evidence type="ECO:0000313" key="7">
    <source>
        <dbReference type="Proteomes" id="UP000239709"/>
    </source>
</evidence>
<dbReference type="AlphaFoldDB" id="A0A2S0MHU6"/>
<sequence>MPETPTDLLSPDAFRILNAIARNGTFAGAARELGVVPSALTYRVRQVEDALDVLLFDRSSRQARPTEAGAELLAQGERLHREVNSVVNRVKRVATGWAPQFTIAADGLISSSALMELVEAFYALNPPTRLRVRDEILSGTLSAVTSGRADLALGVILEPSSAANLKAMPLGQVRFVYAVAPHHPLAKAPEPLADTDLLKHRGIVVADSVQSGITQSFGLLEGQDTLTVSSLAAKLDAQLRGLGAGFLPEPIARPYLATGRLVERRVERCTRVAQLNYAWRADGNPGKALEWWLEQLQSPKTRRALLEQHGQRVE</sequence>
<evidence type="ECO:0000256" key="2">
    <source>
        <dbReference type="ARBA" id="ARBA00023015"/>
    </source>
</evidence>
<dbReference type="Proteomes" id="UP000239709">
    <property type="component" value="Chromosome"/>
</dbReference>
<dbReference type="PROSITE" id="PS50931">
    <property type="entry name" value="HTH_LYSR"/>
    <property type="match status" value="1"/>
</dbReference>
<evidence type="ECO:0000256" key="3">
    <source>
        <dbReference type="ARBA" id="ARBA00023125"/>
    </source>
</evidence>
<dbReference type="SUPFAM" id="SSF53850">
    <property type="entry name" value="Periplasmic binding protein-like II"/>
    <property type="match status" value="1"/>
</dbReference>
<dbReference type="Gene3D" id="1.10.10.10">
    <property type="entry name" value="Winged helix-like DNA-binding domain superfamily/Winged helix DNA-binding domain"/>
    <property type="match status" value="1"/>
</dbReference>
<keyword evidence="7" id="KW-1185">Reference proteome</keyword>
<comment type="similarity">
    <text evidence="1">Belongs to the LysR transcriptional regulatory family.</text>
</comment>
<dbReference type="EMBL" id="CP027666">
    <property type="protein sequence ID" value="AVO35464.1"/>
    <property type="molecule type" value="Genomic_DNA"/>
</dbReference>
<dbReference type="GO" id="GO:0000976">
    <property type="term" value="F:transcription cis-regulatory region binding"/>
    <property type="evidence" value="ECO:0007669"/>
    <property type="project" value="TreeGrafter"/>
</dbReference>
<dbReference type="InterPro" id="IPR000847">
    <property type="entry name" value="LysR_HTH_N"/>
</dbReference>
<feature type="domain" description="HTH lysR-type" evidence="5">
    <location>
        <begin position="9"/>
        <end position="66"/>
    </location>
</feature>
<organism evidence="6 7">
    <name type="scientific">Ottowia oryzae</name>
    <dbReference type="NCBI Taxonomy" id="2109914"/>
    <lineage>
        <taxon>Bacteria</taxon>
        <taxon>Pseudomonadati</taxon>
        <taxon>Pseudomonadota</taxon>
        <taxon>Betaproteobacteria</taxon>
        <taxon>Burkholderiales</taxon>
        <taxon>Comamonadaceae</taxon>
        <taxon>Ottowia</taxon>
    </lineage>
</organism>
<name>A0A2S0MHU6_9BURK</name>
<keyword evidence="2" id="KW-0805">Transcription regulation</keyword>
<dbReference type="InterPro" id="IPR005119">
    <property type="entry name" value="LysR_subst-bd"/>
</dbReference>
<evidence type="ECO:0000256" key="1">
    <source>
        <dbReference type="ARBA" id="ARBA00009437"/>
    </source>
</evidence>
<gene>
    <name evidence="6" type="ORF">C6570_15465</name>
</gene>
<dbReference type="OrthoDB" id="5293066at2"/>
<dbReference type="PANTHER" id="PTHR30126:SF4">
    <property type="entry name" value="LYSR FAMILY TRANSCRIPTIONAL REGULATOR"/>
    <property type="match status" value="1"/>
</dbReference>
<dbReference type="Pfam" id="PF00126">
    <property type="entry name" value="HTH_1"/>
    <property type="match status" value="1"/>
</dbReference>